<dbReference type="EMBL" id="BQNB010011135">
    <property type="protein sequence ID" value="GJS86619.1"/>
    <property type="molecule type" value="Genomic_DNA"/>
</dbReference>
<organism evidence="1 2">
    <name type="scientific">Tanacetum coccineum</name>
    <dbReference type="NCBI Taxonomy" id="301880"/>
    <lineage>
        <taxon>Eukaryota</taxon>
        <taxon>Viridiplantae</taxon>
        <taxon>Streptophyta</taxon>
        <taxon>Embryophyta</taxon>
        <taxon>Tracheophyta</taxon>
        <taxon>Spermatophyta</taxon>
        <taxon>Magnoliopsida</taxon>
        <taxon>eudicotyledons</taxon>
        <taxon>Gunneridae</taxon>
        <taxon>Pentapetalae</taxon>
        <taxon>asterids</taxon>
        <taxon>campanulids</taxon>
        <taxon>Asterales</taxon>
        <taxon>Asteraceae</taxon>
        <taxon>Asteroideae</taxon>
        <taxon>Anthemideae</taxon>
        <taxon>Anthemidinae</taxon>
        <taxon>Tanacetum</taxon>
    </lineage>
</organism>
<dbReference type="Proteomes" id="UP001151760">
    <property type="component" value="Unassembled WGS sequence"/>
</dbReference>
<evidence type="ECO:0000313" key="2">
    <source>
        <dbReference type="Proteomes" id="UP001151760"/>
    </source>
</evidence>
<keyword evidence="2" id="KW-1185">Reference proteome</keyword>
<accession>A0ABQ4Z8X3</accession>
<name>A0ABQ4Z8X3_9ASTR</name>
<sequence length="72" mass="7106">MNSSMETDAKSRSIDGGFVASVVGGGVDVDCCGGGVKDGNDCGVAVEYTGEESVITEIGTVRSVGVCLLGTS</sequence>
<proteinExistence type="predicted"/>
<reference evidence="1" key="1">
    <citation type="journal article" date="2022" name="Int. J. Mol. Sci.">
        <title>Draft Genome of Tanacetum Coccineum: Genomic Comparison of Closely Related Tanacetum-Family Plants.</title>
        <authorList>
            <person name="Yamashiro T."/>
            <person name="Shiraishi A."/>
            <person name="Nakayama K."/>
            <person name="Satake H."/>
        </authorList>
    </citation>
    <scope>NUCLEOTIDE SEQUENCE</scope>
</reference>
<reference evidence="1" key="2">
    <citation type="submission" date="2022-01" db="EMBL/GenBank/DDBJ databases">
        <authorList>
            <person name="Yamashiro T."/>
            <person name="Shiraishi A."/>
            <person name="Satake H."/>
            <person name="Nakayama K."/>
        </authorList>
    </citation>
    <scope>NUCLEOTIDE SEQUENCE</scope>
</reference>
<evidence type="ECO:0000313" key="1">
    <source>
        <dbReference type="EMBL" id="GJS86619.1"/>
    </source>
</evidence>
<gene>
    <name evidence="1" type="ORF">Tco_0769255</name>
</gene>
<comment type="caution">
    <text evidence="1">The sequence shown here is derived from an EMBL/GenBank/DDBJ whole genome shotgun (WGS) entry which is preliminary data.</text>
</comment>
<protein>
    <submittedName>
        <fullName evidence="1">Uncharacterized protein</fullName>
    </submittedName>
</protein>